<keyword evidence="3" id="KW-0808">Transferase</keyword>
<dbReference type="PANTHER" id="PTHR46390:SF1">
    <property type="entry name" value="MANNOSE-1-PHOSPHATE GUANYLYLTRANSFERASE"/>
    <property type="match status" value="1"/>
</dbReference>
<dbReference type="GO" id="GO:0009298">
    <property type="term" value="P:GDP-mannose biosynthetic process"/>
    <property type="evidence" value="ECO:0007669"/>
    <property type="project" value="TreeGrafter"/>
</dbReference>
<dbReference type="GO" id="GO:0004475">
    <property type="term" value="F:mannose-1-phosphate guanylyltransferase (GTP) activity"/>
    <property type="evidence" value="ECO:0007669"/>
    <property type="project" value="UniProtKB-EC"/>
</dbReference>
<dbReference type="Pfam" id="PF00483">
    <property type="entry name" value="NTP_transferase"/>
    <property type="match status" value="1"/>
</dbReference>
<dbReference type="Pfam" id="PF22640">
    <property type="entry name" value="ManC_GMP_beta-helix"/>
    <property type="match status" value="1"/>
</dbReference>
<evidence type="ECO:0000313" key="4">
    <source>
        <dbReference type="Proteomes" id="UP000034894"/>
    </source>
</evidence>
<evidence type="ECO:0000259" key="2">
    <source>
        <dbReference type="Pfam" id="PF22640"/>
    </source>
</evidence>
<organism evidence="3 4">
    <name type="scientific">Candidatus Gottesmanbacteria bacterium GW2011_GWA2_43_14</name>
    <dbReference type="NCBI Taxonomy" id="1618443"/>
    <lineage>
        <taxon>Bacteria</taxon>
        <taxon>Candidatus Gottesmaniibacteriota</taxon>
    </lineage>
</organism>
<name>A0A0G1DM11_9BACT</name>
<dbReference type="InterPro" id="IPR054566">
    <property type="entry name" value="ManC/GMP-like_b-helix"/>
</dbReference>
<dbReference type="Proteomes" id="UP000034894">
    <property type="component" value="Unassembled WGS sequence"/>
</dbReference>
<accession>A0A0G1DM11</accession>
<dbReference type="Gene3D" id="3.90.550.10">
    <property type="entry name" value="Spore Coat Polysaccharide Biosynthesis Protein SpsA, Chain A"/>
    <property type="match status" value="1"/>
</dbReference>
<sequence length="367" mass="41873">MEERTIGMKAIIFAGGVGTRLWPLSRRSSPKQFEKVIGDKSTLQLSIERLVPDFAWDDIYISTNKKYVPQVKKQLPQLNDKNILGEPEARDVGPAVALVTAILHHRHAHTPIVILWSDHIIKKQDLFKKILNESRKQIEDKKQRIIFITQKPRFASQNLGWIKYGKEKTSANGISFRQFQGFKYRPDLTEAAVYFKSGSYGWNTGYFVTTPAYLKTQFRKFQPEMAREMDLLEESYGSRQFTSQLEKSYPRLTKLSFDNAILEKIEADEGLVVSEDLGWSDVGAWEALKEALQTGADKNVVKGKVVVTDCSDSLIYNYTDQLLVTIDLEGHLVINTRDVVLVCHKNSVPKIKKLVESLSHSENEHLV</sequence>
<dbReference type="AlphaFoldDB" id="A0A0G1DM11"/>
<dbReference type="EMBL" id="LCFP01000001">
    <property type="protein sequence ID" value="KKS98587.1"/>
    <property type="molecule type" value="Genomic_DNA"/>
</dbReference>
<reference evidence="3 4" key="1">
    <citation type="journal article" date="2015" name="Nature">
        <title>rRNA introns, odd ribosomes, and small enigmatic genomes across a large radiation of phyla.</title>
        <authorList>
            <person name="Brown C.T."/>
            <person name="Hug L.A."/>
            <person name="Thomas B.C."/>
            <person name="Sharon I."/>
            <person name="Castelle C.J."/>
            <person name="Singh A."/>
            <person name="Wilkins M.J."/>
            <person name="Williams K.H."/>
            <person name="Banfield J.F."/>
        </authorList>
    </citation>
    <scope>NUCLEOTIDE SEQUENCE [LARGE SCALE GENOMIC DNA]</scope>
</reference>
<evidence type="ECO:0000313" key="3">
    <source>
        <dbReference type="EMBL" id="KKS98587.1"/>
    </source>
</evidence>
<dbReference type="STRING" id="1618443.UV73_C0001G0108"/>
<evidence type="ECO:0000259" key="1">
    <source>
        <dbReference type="Pfam" id="PF00483"/>
    </source>
</evidence>
<dbReference type="InterPro" id="IPR029044">
    <property type="entry name" value="Nucleotide-diphossugar_trans"/>
</dbReference>
<dbReference type="SUPFAM" id="SSF159283">
    <property type="entry name" value="Guanosine diphospho-D-mannose pyrophosphorylase/mannose-6-phosphate isomerase linker domain"/>
    <property type="match status" value="1"/>
</dbReference>
<feature type="domain" description="MannoseP isomerase/GMP-like beta-helix" evidence="2">
    <location>
        <begin position="303"/>
        <end position="358"/>
    </location>
</feature>
<proteinExistence type="predicted"/>
<dbReference type="InterPro" id="IPR051161">
    <property type="entry name" value="Mannose-6P_isomerase_type2"/>
</dbReference>
<gene>
    <name evidence="3" type="ORF">UV73_C0001G0108</name>
</gene>
<feature type="domain" description="Nucleotidyl transferase" evidence="1">
    <location>
        <begin position="9"/>
        <end position="294"/>
    </location>
</feature>
<comment type="caution">
    <text evidence="3">The sequence shown here is derived from an EMBL/GenBank/DDBJ whole genome shotgun (WGS) entry which is preliminary data.</text>
</comment>
<dbReference type="SUPFAM" id="SSF53448">
    <property type="entry name" value="Nucleotide-diphospho-sugar transferases"/>
    <property type="match status" value="1"/>
</dbReference>
<keyword evidence="3" id="KW-0548">Nucleotidyltransferase</keyword>
<dbReference type="EC" id="2.7.7.13" evidence="3"/>
<dbReference type="PANTHER" id="PTHR46390">
    <property type="entry name" value="MANNOSE-1-PHOSPHATE GUANYLYLTRANSFERASE"/>
    <property type="match status" value="1"/>
</dbReference>
<dbReference type="InterPro" id="IPR005835">
    <property type="entry name" value="NTP_transferase_dom"/>
</dbReference>
<protein>
    <submittedName>
        <fullName evidence="3">Mannose-1-phosphate guanylyltransferase, mannose-1-phosphate guanylyltransferase</fullName>
        <ecNumber evidence="3">2.7.7.13</ecNumber>
    </submittedName>
</protein>